<organism evidence="1 2">
    <name type="scientific">Paenibacillus mesotrionivorans</name>
    <dbReference type="NCBI Taxonomy" id="3160968"/>
    <lineage>
        <taxon>Bacteria</taxon>
        <taxon>Bacillati</taxon>
        <taxon>Bacillota</taxon>
        <taxon>Bacilli</taxon>
        <taxon>Bacillales</taxon>
        <taxon>Paenibacillaceae</taxon>
        <taxon>Paenibacillus</taxon>
    </lineage>
</organism>
<evidence type="ECO:0000313" key="2">
    <source>
        <dbReference type="Proteomes" id="UP001631969"/>
    </source>
</evidence>
<dbReference type="EMBL" id="JBJURJ010000012">
    <property type="protein sequence ID" value="MFM9330371.1"/>
    <property type="molecule type" value="Genomic_DNA"/>
</dbReference>
<comment type="caution">
    <text evidence="1">The sequence shown here is derived from an EMBL/GenBank/DDBJ whole genome shotgun (WGS) entry which is preliminary data.</text>
</comment>
<protein>
    <submittedName>
        <fullName evidence="1">Alpha/beta-type small acid-soluble spore protein</fullName>
    </submittedName>
</protein>
<proteinExistence type="predicted"/>
<name>A0ACC7P231_9BACL</name>
<gene>
    <name evidence="1" type="ORF">ACI1P1_18890</name>
</gene>
<evidence type="ECO:0000313" key="1">
    <source>
        <dbReference type="EMBL" id="MFM9330371.1"/>
    </source>
</evidence>
<reference evidence="1" key="1">
    <citation type="submission" date="2024-12" db="EMBL/GenBank/DDBJ databases">
        <authorList>
            <person name="Wu N."/>
        </authorList>
    </citation>
    <scope>NUCLEOTIDE SEQUENCE</scope>
    <source>
        <strain evidence="1">P15</strain>
    </source>
</reference>
<keyword evidence="2" id="KW-1185">Reference proteome</keyword>
<accession>A0ACC7P231</accession>
<dbReference type="Proteomes" id="UP001631969">
    <property type="component" value="Unassembled WGS sequence"/>
</dbReference>
<sequence length="96" mass="10664">MGRRKSRQYAYPVSPSAINAFKADVMRQEGYAVNLQEPDQVKFEVAQSMGIPLSQGDNGQLKTEDAGRIGGKIGGAMVKEMIRMAQQHLAEKQRIR</sequence>